<keyword evidence="8" id="KW-1185">Reference proteome</keyword>
<dbReference type="InterPro" id="IPR013324">
    <property type="entry name" value="RNA_pol_sigma_r3/r4-like"/>
</dbReference>
<evidence type="ECO:0000313" key="8">
    <source>
        <dbReference type="Proteomes" id="UP000270342"/>
    </source>
</evidence>
<dbReference type="Proteomes" id="UP000270342">
    <property type="component" value="Unassembled WGS sequence"/>
</dbReference>
<dbReference type="NCBIfam" id="TIGR02937">
    <property type="entry name" value="sigma70-ECF"/>
    <property type="match status" value="1"/>
</dbReference>
<dbReference type="Pfam" id="PF04542">
    <property type="entry name" value="Sigma70_r2"/>
    <property type="match status" value="1"/>
</dbReference>
<dbReference type="AlphaFoldDB" id="A0A494Y875"/>
<dbReference type="InterPro" id="IPR013325">
    <property type="entry name" value="RNA_pol_sigma_r2"/>
</dbReference>
<dbReference type="GO" id="GO:0003677">
    <property type="term" value="F:DNA binding"/>
    <property type="evidence" value="ECO:0007669"/>
    <property type="project" value="InterPro"/>
</dbReference>
<dbReference type="InterPro" id="IPR014284">
    <property type="entry name" value="RNA_pol_sigma-70_dom"/>
</dbReference>
<dbReference type="PANTHER" id="PTHR43133">
    <property type="entry name" value="RNA POLYMERASE ECF-TYPE SIGMA FACTO"/>
    <property type="match status" value="1"/>
</dbReference>
<dbReference type="Gene3D" id="1.10.10.10">
    <property type="entry name" value="Winged helix-like DNA-binding domain superfamily/Winged helix DNA-binding domain"/>
    <property type="match status" value="1"/>
</dbReference>
<proteinExistence type="inferred from homology"/>
<reference evidence="7 8" key="1">
    <citation type="submission" date="2018-10" db="EMBL/GenBank/DDBJ databases">
        <title>Robbsia sp. DHC34, isolated from soil.</title>
        <authorList>
            <person name="Gao Z.-H."/>
            <person name="Qiu L.-H."/>
        </authorList>
    </citation>
    <scope>NUCLEOTIDE SEQUENCE [LARGE SCALE GENOMIC DNA]</scope>
    <source>
        <strain evidence="7 8">DHC34</strain>
    </source>
</reference>
<dbReference type="GO" id="GO:0006352">
    <property type="term" value="P:DNA-templated transcription initiation"/>
    <property type="evidence" value="ECO:0007669"/>
    <property type="project" value="InterPro"/>
</dbReference>
<dbReference type="PANTHER" id="PTHR43133:SF63">
    <property type="entry name" value="RNA POLYMERASE SIGMA FACTOR FECI-RELATED"/>
    <property type="match status" value="1"/>
</dbReference>
<name>A0A494Y875_9BURK</name>
<gene>
    <name evidence="7" type="ORF">D7S86_07545</name>
</gene>
<comment type="caution">
    <text evidence="7">The sequence shown here is derived from an EMBL/GenBank/DDBJ whole genome shotgun (WGS) entry which is preliminary data.</text>
</comment>
<comment type="similarity">
    <text evidence="1">Belongs to the sigma-70 factor family. ECF subfamily.</text>
</comment>
<dbReference type="Gene3D" id="1.10.1740.10">
    <property type="match status" value="1"/>
</dbReference>
<keyword evidence="2" id="KW-0805">Transcription regulation</keyword>
<dbReference type="InterPro" id="IPR013249">
    <property type="entry name" value="RNA_pol_sigma70_r4_t2"/>
</dbReference>
<dbReference type="SUPFAM" id="SSF88659">
    <property type="entry name" value="Sigma3 and sigma4 domains of RNA polymerase sigma factors"/>
    <property type="match status" value="1"/>
</dbReference>
<evidence type="ECO:0000259" key="6">
    <source>
        <dbReference type="Pfam" id="PF08281"/>
    </source>
</evidence>
<dbReference type="EMBL" id="RBZU01000002">
    <property type="protein sequence ID" value="RKP57777.1"/>
    <property type="molecule type" value="Genomic_DNA"/>
</dbReference>
<dbReference type="GO" id="GO:0016987">
    <property type="term" value="F:sigma factor activity"/>
    <property type="evidence" value="ECO:0007669"/>
    <property type="project" value="UniProtKB-KW"/>
</dbReference>
<evidence type="ECO:0000256" key="4">
    <source>
        <dbReference type="ARBA" id="ARBA00023163"/>
    </source>
</evidence>
<dbReference type="InterPro" id="IPR036388">
    <property type="entry name" value="WH-like_DNA-bd_sf"/>
</dbReference>
<evidence type="ECO:0000256" key="2">
    <source>
        <dbReference type="ARBA" id="ARBA00023015"/>
    </source>
</evidence>
<organism evidence="7 8">
    <name type="scientific">Pararobbsia silviterrae</name>
    <dbReference type="NCBI Taxonomy" id="1792498"/>
    <lineage>
        <taxon>Bacteria</taxon>
        <taxon>Pseudomonadati</taxon>
        <taxon>Pseudomonadota</taxon>
        <taxon>Betaproteobacteria</taxon>
        <taxon>Burkholderiales</taxon>
        <taxon>Burkholderiaceae</taxon>
        <taxon>Pararobbsia</taxon>
    </lineage>
</organism>
<evidence type="ECO:0000313" key="7">
    <source>
        <dbReference type="EMBL" id="RKP57777.1"/>
    </source>
</evidence>
<evidence type="ECO:0000259" key="5">
    <source>
        <dbReference type="Pfam" id="PF04542"/>
    </source>
</evidence>
<sequence>MSHPVSASAQPLGESRRTFLAGEFSRSHRWLLNVIWRKLGNVFDAEDIASSSFIELASHDPAKIREPRALLTTIAQRLVFDLWRRRSLEQAYLSALAAAETHYELSEESRLELAQSLHAIDRALAGVPLKAREAFLLSQIDGMTYEAIAERMHISQSMVRKHMTRALEACLHATSVSSGSPR</sequence>
<accession>A0A494Y875</accession>
<feature type="domain" description="RNA polymerase sigma factor 70 region 4 type 2" evidence="6">
    <location>
        <begin position="118"/>
        <end position="170"/>
    </location>
</feature>
<protein>
    <submittedName>
        <fullName evidence="7">Sigma-70 family RNA polymerase sigma factor</fullName>
    </submittedName>
</protein>
<dbReference type="Pfam" id="PF08281">
    <property type="entry name" value="Sigma70_r4_2"/>
    <property type="match status" value="1"/>
</dbReference>
<evidence type="ECO:0000256" key="3">
    <source>
        <dbReference type="ARBA" id="ARBA00023082"/>
    </source>
</evidence>
<keyword evidence="3" id="KW-0731">Sigma factor</keyword>
<feature type="domain" description="RNA polymerase sigma-70 region 2" evidence="5">
    <location>
        <begin position="25"/>
        <end position="87"/>
    </location>
</feature>
<dbReference type="RefSeq" id="WP_121085085.1">
    <property type="nucleotide sequence ID" value="NZ_RBZU01000002.1"/>
</dbReference>
<dbReference type="OrthoDB" id="8654550at2"/>
<keyword evidence="4" id="KW-0804">Transcription</keyword>
<evidence type="ECO:0000256" key="1">
    <source>
        <dbReference type="ARBA" id="ARBA00010641"/>
    </source>
</evidence>
<dbReference type="InterPro" id="IPR039425">
    <property type="entry name" value="RNA_pol_sigma-70-like"/>
</dbReference>
<dbReference type="InterPro" id="IPR007627">
    <property type="entry name" value="RNA_pol_sigma70_r2"/>
</dbReference>
<dbReference type="SUPFAM" id="SSF88946">
    <property type="entry name" value="Sigma2 domain of RNA polymerase sigma factors"/>
    <property type="match status" value="1"/>
</dbReference>